<keyword evidence="2" id="KW-1185">Reference proteome</keyword>
<dbReference type="EMBL" id="PQIB02000007">
    <property type="protein sequence ID" value="RLN08997.1"/>
    <property type="molecule type" value="Genomic_DNA"/>
</dbReference>
<reference evidence="2" key="1">
    <citation type="journal article" date="2019" name="Nat. Commun.">
        <title>The genome of broomcorn millet.</title>
        <authorList>
            <person name="Zou C."/>
            <person name="Miki D."/>
            <person name="Li D."/>
            <person name="Tang Q."/>
            <person name="Xiao L."/>
            <person name="Rajput S."/>
            <person name="Deng P."/>
            <person name="Jia W."/>
            <person name="Huang R."/>
            <person name="Zhang M."/>
            <person name="Sun Y."/>
            <person name="Hu J."/>
            <person name="Fu X."/>
            <person name="Schnable P.S."/>
            <person name="Li F."/>
            <person name="Zhang H."/>
            <person name="Feng B."/>
            <person name="Zhu X."/>
            <person name="Liu R."/>
            <person name="Schnable J.C."/>
            <person name="Zhu J.-K."/>
            <person name="Zhang H."/>
        </authorList>
    </citation>
    <scope>NUCLEOTIDE SEQUENCE [LARGE SCALE GENOMIC DNA]</scope>
</reference>
<protein>
    <submittedName>
        <fullName evidence="1">Uncharacterized protein</fullName>
    </submittedName>
</protein>
<comment type="caution">
    <text evidence="1">The sequence shown here is derived from an EMBL/GenBank/DDBJ whole genome shotgun (WGS) entry which is preliminary data.</text>
</comment>
<accession>A0A3L6RVI3</accession>
<name>A0A3L6RVI3_PANMI</name>
<evidence type="ECO:0000313" key="2">
    <source>
        <dbReference type="Proteomes" id="UP000275267"/>
    </source>
</evidence>
<organism evidence="1 2">
    <name type="scientific">Panicum miliaceum</name>
    <name type="common">Proso millet</name>
    <name type="synonym">Broomcorn millet</name>
    <dbReference type="NCBI Taxonomy" id="4540"/>
    <lineage>
        <taxon>Eukaryota</taxon>
        <taxon>Viridiplantae</taxon>
        <taxon>Streptophyta</taxon>
        <taxon>Embryophyta</taxon>
        <taxon>Tracheophyta</taxon>
        <taxon>Spermatophyta</taxon>
        <taxon>Magnoliopsida</taxon>
        <taxon>Liliopsida</taxon>
        <taxon>Poales</taxon>
        <taxon>Poaceae</taxon>
        <taxon>PACMAD clade</taxon>
        <taxon>Panicoideae</taxon>
        <taxon>Panicodae</taxon>
        <taxon>Paniceae</taxon>
        <taxon>Panicinae</taxon>
        <taxon>Panicum</taxon>
        <taxon>Panicum sect. Panicum</taxon>
    </lineage>
</organism>
<proteinExistence type="predicted"/>
<sequence length="100" mass="12067">MKRSARDEMDGWAKALSLPSLDQWIRPRQMMQLPQSKCHMRMPPNHWNKRSQGKQTMMCAPPHFSYGMHKKRFDWPEATNWIDFLYWRLLFFVTSCCQSS</sequence>
<dbReference type="Proteomes" id="UP000275267">
    <property type="component" value="Unassembled WGS sequence"/>
</dbReference>
<dbReference type="AlphaFoldDB" id="A0A3L6RVI3"/>
<gene>
    <name evidence="1" type="ORF">C2845_PM11G27080</name>
</gene>
<evidence type="ECO:0000313" key="1">
    <source>
        <dbReference type="EMBL" id="RLN08997.1"/>
    </source>
</evidence>